<sequence length="480" mass="49519">MSGFAIAFVGFAAMLLLIAIRMPIALAMLAVGAAGYAYLSGPHALVYYLQTNAYSQFASYTLSVIPLFILMGALAEQSGIAATLFRVAERGFGRFKGGMPMAVIAACTGFGAICGSSVATTATFGRAALPELRRARVDVGLGTGTIAAGGTLGILIPPSVILVIYAITAEQNIAKLFQAALVPGLLAAAFYLIAIAVVVRRKPDLAPPVTATEAVRTPRPFWARPVGLIIFAGGAIGWLLGSLGTVGGVLLAIFGLLLLAADFAIVPAAAVAVTVVGGIYGEVFTPTEGAAVGAAVTLLVGLLQRTLSLGALKNALLQTAETSGMIFLILLGAEVFGAFLALTQMPATLASMVGQSGLPPYVVICGMLVTYLVLGAVMDELAMILLTLPVFIPIILTLDWGMPTEDVAIWFGILVLIVVGIGLSAPPIGLNVFIINKLATDVPIVETYRGVMPFVIADLIRLVIITLSPGVALALVRLLN</sequence>
<keyword evidence="6 8" id="KW-0472">Membrane</keyword>
<keyword evidence="5 8" id="KW-1133">Transmembrane helix</keyword>
<geneLocation type="plasmid" evidence="10 11">
    <name>pB</name>
</geneLocation>
<dbReference type="GO" id="GO:0005886">
    <property type="term" value="C:plasma membrane"/>
    <property type="evidence" value="ECO:0007669"/>
    <property type="project" value="UniProtKB-SubCell"/>
</dbReference>
<evidence type="ECO:0000256" key="7">
    <source>
        <dbReference type="RuleBase" id="RU369079"/>
    </source>
</evidence>
<evidence type="ECO:0000259" key="9">
    <source>
        <dbReference type="Pfam" id="PF06808"/>
    </source>
</evidence>
<evidence type="ECO:0000313" key="10">
    <source>
        <dbReference type="EMBL" id="USJ28238.1"/>
    </source>
</evidence>
<dbReference type="PIRSF" id="PIRSF006066">
    <property type="entry name" value="HI0050"/>
    <property type="match status" value="1"/>
</dbReference>
<feature type="domain" description="TRAP C4-dicarboxylate transport system permease DctM subunit" evidence="9">
    <location>
        <begin position="11"/>
        <end position="470"/>
    </location>
</feature>
<evidence type="ECO:0000256" key="2">
    <source>
        <dbReference type="ARBA" id="ARBA00022475"/>
    </source>
</evidence>
<evidence type="ECO:0000256" key="5">
    <source>
        <dbReference type="ARBA" id="ARBA00022989"/>
    </source>
</evidence>
<feature type="transmembrane region" description="Helical" evidence="8">
    <location>
        <begin position="381"/>
        <end position="402"/>
    </location>
</feature>
<evidence type="ECO:0000256" key="8">
    <source>
        <dbReference type="SAM" id="Phobius"/>
    </source>
</evidence>
<feature type="transmembrane region" description="Helical" evidence="8">
    <location>
        <begin position="221"/>
        <end position="241"/>
    </location>
</feature>
<dbReference type="PANTHER" id="PTHR33362:SF5">
    <property type="entry name" value="C4-DICARBOXYLATE TRAP TRANSPORTER LARGE PERMEASE PROTEIN DCTM"/>
    <property type="match status" value="1"/>
</dbReference>
<gene>
    <name evidence="10" type="ORF">NE863_30795</name>
</gene>
<feature type="transmembrane region" description="Helical" evidence="8">
    <location>
        <begin position="61"/>
        <end position="85"/>
    </location>
</feature>
<feature type="transmembrane region" description="Helical" evidence="8">
    <location>
        <begin position="408"/>
        <end position="434"/>
    </location>
</feature>
<proteinExistence type="predicted"/>
<protein>
    <submittedName>
        <fullName evidence="10">TRAP transporter large permease</fullName>
    </submittedName>
</protein>
<keyword evidence="3 7" id="KW-0997">Cell inner membrane</keyword>
<feature type="transmembrane region" description="Helical" evidence="8">
    <location>
        <begin position="324"/>
        <end position="345"/>
    </location>
</feature>
<feature type="transmembrane region" description="Helical" evidence="8">
    <location>
        <begin position="292"/>
        <end position="312"/>
    </location>
</feature>
<dbReference type="Proteomes" id="UP001055460">
    <property type="component" value="Plasmid pB"/>
</dbReference>
<comment type="subcellular location">
    <subcellularLocation>
        <location evidence="1 7">Cell inner membrane</location>
        <topology evidence="1 7">Multi-pass membrane protein</topology>
    </subcellularLocation>
</comment>
<dbReference type="EMBL" id="CP098809">
    <property type="protein sequence ID" value="USJ28238.1"/>
    <property type="molecule type" value="Genomic_DNA"/>
</dbReference>
<feature type="transmembrane region" description="Helical" evidence="8">
    <location>
        <begin position="139"/>
        <end position="167"/>
    </location>
</feature>
<feature type="transmembrane region" description="Helical" evidence="8">
    <location>
        <begin position="455"/>
        <end position="479"/>
    </location>
</feature>
<evidence type="ECO:0000256" key="3">
    <source>
        <dbReference type="ARBA" id="ARBA00022519"/>
    </source>
</evidence>
<dbReference type="InterPro" id="IPR004681">
    <property type="entry name" value="TRAP_DctM"/>
</dbReference>
<comment type="function">
    <text evidence="7">Part of the tripartite ATP-independent periplasmic (TRAP) transport system.</text>
</comment>
<dbReference type="PANTHER" id="PTHR33362">
    <property type="entry name" value="SIALIC ACID TRAP TRANSPORTER PERMEASE PROTEIN SIAT-RELATED"/>
    <property type="match status" value="1"/>
</dbReference>
<evidence type="ECO:0000256" key="1">
    <source>
        <dbReference type="ARBA" id="ARBA00004429"/>
    </source>
</evidence>
<name>A0A9Q9DE02_ENSAD</name>
<dbReference type="RefSeq" id="WP_252161408.1">
    <property type="nucleotide sequence ID" value="NZ_CP098809.1"/>
</dbReference>
<keyword evidence="4 8" id="KW-0812">Transmembrane</keyword>
<reference evidence="10" key="1">
    <citation type="submission" date="2022-06" db="EMBL/GenBank/DDBJ databases">
        <title>Physiological and biochemical characterization and genomic elucidation of a strain of the genus Ensifer adhaerens M8 that combines arsenic oxidation and chromium reduction.</title>
        <authorList>
            <person name="Li X."/>
            <person name="Yu c."/>
        </authorList>
    </citation>
    <scope>NUCLEOTIDE SEQUENCE</scope>
    <source>
        <strain evidence="10">M8</strain>
        <plasmid evidence="10">pB</plasmid>
    </source>
</reference>
<organism evidence="10 11">
    <name type="scientific">Ensifer adhaerens</name>
    <name type="common">Sinorhizobium morelense</name>
    <dbReference type="NCBI Taxonomy" id="106592"/>
    <lineage>
        <taxon>Bacteria</taxon>
        <taxon>Pseudomonadati</taxon>
        <taxon>Pseudomonadota</taxon>
        <taxon>Alphaproteobacteria</taxon>
        <taxon>Hyphomicrobiales</taxon>
        <taxon>Rhizobiaceae</taxon>
        <taxon>Sinorhizobium/Ensifer group</taxon>
        <taxon>Ensifer</taxon>
    </lineage>
</organism>
<accession>A0A9Q9DE02</accession>
<evidence type="ECO:0000313" key="11">
    <source>
        <dbReference type="Proteomes" id="UP001055460"/>
    </source>
</evidence>
<feature type="transmembrane region" description="Helical" evidence="8">
    <location>
        <begin position="248"/>
        <end position="280"/>
    </location>
</feature>
<feature type="transmembrane region" description="Helical" evidence="8">
    <location>
        <begin position="357"/>
        <end position="374"/>
    </location>
</feature>
<dbReference type="AlphaFoldDB" id="A0A9Q9DE02"/>
<dbReference type="InterPro" id="IPR010656">
    <property type="entry name" value="DctM"/>
</dbReference>
<dbReference type="Pfam" id="PF06808">
    <property type="entry name" value="DctM"/>
    <property type="match status" value="1"/>
</dbReference>
<evidence type="ECO:0000256" key="6">
    <source>
        <dbReference type="ARBA" id="ARBA00023136"/>
    </source>
</evidence>
<feature type="transmembrane region" description="Helical" evidence="8">
    <location>
        <begin position="97"/>
        <end position="119"/>
    </location>
</feature>
<keyword evidence="2" id="KW-1003">Cell membrane</keyword>
<evidence type="ECO:0000256" key="4">
    <source>
        <dbReference type="ARBA" id="ARBA00022692"/>
    </source>
</evidence>
<dbReference type="GO" id="GO:0022857">
    <property type="term" value="F:transmembrane transporter activity"/>
    <property type="evidence" value="ECO:0007669"/>
    <property type="project" value="UniProtKB-UniRule"/>
</dbReference>
<keyword evidence="10" id="KW-0614">Plasmid</keyword>
<feature type="transmembrane region" description="Helical" evidence="8">
    <location>
        <begin position="179"/>
        <end position="201"/>
    </location>
</feature>
<keyword evidence="7" id="KW-0813">Transport</keyword>